<comment type="similarity">
    <text evidence="6">Belongs to the TVP38/TMEM64 family.</text>
</comment>
<evidence type="ECO:0000256" key="6">
    <source>
        <dbReference type="RuleBase" id="RU366058"/>
    </source>
</evidence>
<keyword evidence="3 6" id="KW-0812">Transmembrane</keyword>
<dbReference type="STRING" id="502025.Hoch_6600"/>
<protein>
    <recommendedName>
        <fullName evidence="6">TVP38/TMEM64 family membrane protein</fullName>
    </recommendedName>
</protein>
<feature type="domain" description="VTT" evidence="7">
    <location>
        <begin position="63"/>
        <end position="181"/>
    </location>
</feature>
<comment type="subcellular location">
    <subcellularLocation>
        <location evidence="1 6">Cell membrane</location>
        <topology evidence="1 6">Multi-pass membrane protein</topology>
    </subcellularLocation>
</comment>
<dbReference type="Proteomes" id="UP000001880">
    <property type="component" value="Chromosome"/>
</dbReference>
<feature type="transmembrane region" description="Helical" evidence="6">
    <location>
        <begin position="203"/>
        <end position="220"/>
    </location>
</feature>
<gene>
    <name evidence="8" type="ordered locus">Hoch_6600</name>
</gene>
<organism evidence="8 9">
    <name type="scientific">Haliangium ochraceum (strain DSM 14365 / JCM 11303 / SMP-2)</name>
    <dbReference type="NCBI Taxonomy" id="502025"/>
    <lineage>
        <taxon>Bacteria</taxon>
        <taxon>Pseudomonadati</taxon>
        <taxon>Myxococcota</taxon>
        <taxon>Polyangia</taxon>
        <taxon>Haliangiales</taxon>
        <taxon>Kofleriaceae</taxon>
        <taxon>Haliangium</taxon>
    </lineage>
</organism>
<dbReference type="InterPro" id="IPR015414">
    <property type="entry name" value="TMEM64"/>
</dbReference>
<dbReference type="PANTHER" id="PTHR12677">
    <property type="entry name" value="GOLGI APPARATUS MEMBRANE PROTEIN TVP38-RELATED"/>
    <property type="match status" value="1"/>
</dbReference>
<feature type="transmembrane region" description="Helical" evidence="6">
    <location>
        <begin position="44"/>
        <end position="63"/>
    </location>
</feature>
<dbReference type="GO" id="GO:0005886">
    <property type="term" value="C:plasma membrane"/>
    <property type="evidence" value="ECO:0007669"/>
    <property type="project" value="UniProtKB-SubCell"/>
</dbReference>
<evidence type="ECO:0000256" key="4">
    <source>
        <dbReference type="ARBA" id="ARBA00022989"/>
    </source>
</evidence>
<dbReference type="eggNOG" id="COG0398">
    <property type="taxonomic scope" value="Bacteria"/>
</dbReference>
<dbReference type="PANTHER" id="PTHR12677:SF59">
    <property type="entry name" value="GOLGI APPARATUS MEMBRANE PROTEIN TVP38-RELATED"/>
    <property type="match status" value="1"/>
</dbReference>
<feature type="transmembrane region" description="Helical" evidence="6">
    <location>
        <begin position="161"/>
        <end position="183"/>
    </location>
</feature>
<dbReference type="KEGG" id="hoh:Hoch_6600"/>
<dbReference type="EMBL" id="CP001804">
    <property type="protein sequence ID" value="ACY19066.1"/>
    <property type="molecule type" value="Genomic_DNA"/>
</dbReference>
<feature type="transmembrane region" description="Helical" evidence="6">
    <location>
        <begin position="119"/>
        <end position="149"/>
    </location>
</feature>
<evidence type="ECO:0000313" key="9">
    <source>
        <dbReference type="Proteomes" id="UP000001880"/>
    </source>
</evidence>
<proteinExistence type="inferred from homology"/>
<keyword evidence="4 6" id="KW-1133">Transmembrane helix</keyword>
<evidence type="ECO:0000256" key="1">
    <source>
        <dbReference type="ARBA" id="ARBA00004651"/>
    </source>
</evidence>
<evidence type="ECO:0000256" key="3">
    <source>
        <dbReference type="ARBA" id="ARBA00022692"/>
    </source>
</evidence>
<keyword evidence="5 6" id="KW-0472">Membrane</keyword>
<accession>D0LRS4</accession>
<reference evidence="8 9" key="1">
    <citation type="journal article" date="2010" name="Stand. Genomic Sci.">
        <title>Complete genome sequence of Haliangium ochraceum type strain (SMP-2).</title>
        <authorList>
            <consortium name="US DOE Joint Genome Institute (JGI-PGF)"/>
            <person name="Ivanova N."/>
            <person name="Daum C."/>
            <person name="Lang E."/>
            <person name="Abt B."/>
            <person name="Kopitz M."/>
            <person name="Saunders E."/>
            <person name="Lapidus A."/>
            <person name="Lucas S."/>
            <person name="Glavina Del Rio T."/>
            <person name="Nolan M."/>
            <person name="Tice H."/>
            <person name="Copeland A."/>
            <person name="Cheng J.F."/>
            <person name="Chen F."/>
            <person name="Bruce D."/>
            <person name="Goodwin L."/>
            <person name="Pitluck S."/>
            <person name="Mavromatis K."/>
            <person name="Pati A."/>
            <person name="Mikhailova N."/>
            <person name="Chen A."/>
            <person name="Palaniappan K."/>
            <person name="Land M."/>
            <person name="Hauser L."/>
            <person name="Chang Y.J."/>
            <person name="Jeffries C.D."/>
            <person name="Detter J.C."/>
            <person name="Brettin T."/>
            <person name="Rohde M."/>
            <person name="Goker M."/>
            <person name="Bristow J."/>
            <person name="Markowitz V."/>
            <person name="Eisen J.A."/>
            <person name="Hugenholtz P."/>
            <person name="Kyrpides N.C."/>
            <person name="Klenk H.P."/>
        </authorList>
    </citation>
    <scope>NUCLEOTIDE SEQUENCE [LARGE SCALE GENOMIC DNA]</scope>
    <source>
        <strain evidence="9">DSM 14365 / CIP 107738 / JCM 11303 / AJ 13395 / SMP-2</strain>
    </source>
</reference>
<name>D0LRS4_HALO1</name>
<feature type="transmembrane region" description="Helical" evidence="6">
    <location>
        <begin position="75"/>
        <end position="99"/>
    </location>
</feature>
<evidence type="ECO:0000259" key="7">
    <source>
        <dbReference type="Pfam" id="PF09335"/>
    </source>
</evidence>
<sequence length="238" mass="25155">MAGMSSRVRVLAFLGVAALLVLAGVLLPLGQWSESLVTSVRSAGALGALVYAGVYVLATVLWIPGSLLTIGAGFLYGLLGGTLLVLPAATCGAALAFIVGRFAARDWVRAKVRDRPRMAAVYAAIGERGFSIVMLLRLSPLFPFVFLNYALSLTELRLRDYVLASALGMIPGTFLFVYLGTLVTDAAALASGQRPDGGGAQQALFWGGLVATAAVTWWVSRLARQRLERTLAEQSNHA</sequence>
<evidence type="ECO:0000256" key="5">
    <source>
        <dbReference type="ARBA" id="ARBA00023136"/>
    </source>
</evidence>
<evidence type="ECO:0000313" key="8">
    <source>
        <dbReference type="EMBL" id="ACY19066.1"/>
    </source>
</evidence>
<keyword evidence="9" id="KW-1185">Reference proteome</keyword>
<dbReference type="Pfam" id="PF09335">
    <property type="entry name" value="VTT_dom"/>
    <property type="match status" value="1"/>
</dbReference>
<dbReference type="HOGENOM" id="CLU_038944_3_2_7"/>
<dbReference type="InterPro" id="IPR032816">
    <property type="entry name" value="VTT_dom"/>
</dbReference>
<evidence type="ECO:0000256" key="2">
    <source>
        <dbReference type="ARBA" id="ARBA00022475"/>
    </source>
</evidence>
<dbReference type="AlphaFoldDB" id="D0LRS4"/>
<keyword evidence="2 6" id="KW-1003">Cell membrane</keyword>
<dbReference type="OrthoDB" id="9779114at2"/>